<keyword evidence="2" id="KW-1185">Reference proteome</keyword>
<organism evidence="1 2">
    <name type="scientific">Alkaliphilus metalliredigens (strain QYMF)</name>
    <dbReference type="NCBI Taxonomy" id="293826"/>
    <lineage>
        <taxon>Bacteria</taxon>
        <taxon>Bacillati</taxon>
        <taxon>Bacillota</taxon>
        <taxon>Clostridia</taxon>
        <taxon>Peptostreptococcales</taxon>
        <taxon>Natronincolaceae</taxon>
        <taxon>Alkaliphilus</taxon>
    </lineage>
</organism>
<accession>A6TR13</accession>
<evidence type="ECO:0000313" key="1">
    <source>
        <dbReference type="EMBL" id="ABR48631.1"/>
    </source>
</evidence>
<evidence type="ECO:0000313" key="2">
    <source>
        <dbReference type="Proteomes" id="UP000001572"/>
    </source>
</evidence>
<reference evidence="2" key="1">
    <citation type="journal article" date="2016" name="Genome Announc.">
        <title>Complete genome sequence of Alkaliphilus metalliredigens strain QYMF, an alkaliphilic and metal-reducing bacterium isolated from borax-contaminated leachate ponds.</title>
        <authorList>
            <person name="Hwang C."/>
            <person name="Copeland A."/>
            <person name="Lucas S."/>
            <person name="Lapidus A."/>
            <person name="Barry K."/>
            <person name="Detter J.C."/>
            <person name="Glavina Del Rio T."/>
            <person name="Hammon N."/>
            <person name="Israni S."/>
            <person name="Dalin E."/>
            <person name="Tice H."/>
            <person name="Pitluck S."/>
            <person name="Chertkov O."/>
            <person name="Brettin T."/>
            <person name="Bruce D."/>
            <person name="Han C."/>
            <person name="Schmutz J."/>
            <person name="Larimer F."/>
            <person name="Land M.L."/>
            <person name="Hauser L."/>
            <person name="Kyrpides N."/>
            <person name="Mikhailova N."/>
            <person name="Ye Q."/>
            <person name="Zhou J."/>
            <person name="Richardson P."/>
            <person name="Fields M.W."/>
        </authorList>
    </citation>
    <scope>NUCLEOTIDE SEQUENCE [LARGE SCALE GENOMIC DNA]</scope>
    <source>
        <strain evidence="2">QYMF</strain>
    </source>
</reference>
<gene>
    <name evidence="1" type="ordered locus">Amet_2477</name>
</gene>
<sequence>MKRDFIVNSTIYDFHMFYCGGGGMNIRTLYKGVLYKNLSKVEKDYLRKKVTDKCEKIISQEVIRMIEEGKSMEEIKHFLKIN</sequence>
<protein>
    <submittedName>
        <fullName evidence="1">Uncharacterized protein</fullName>
    </submittedName>
</protein>
<proteinExistence type="predicted"/>
<name>A6TR13_ALKMQ</name>
<dbReference type="AlphaFoldDB" id="A6TR13"/>
<dbReference type="KEGG" id="amt:Amet_2477"/>
<dbReference type="EMBL" id="CP000724">
    <property type="protein sequence ID" value="ABR48631.1"/>
    <property type="molecule type" value="Genomic_DNA"/>
</dbReference>
<dbReference type="HOGENOM" id="CLU_2550845_0_0_9"/>
<dbReference type="Proteomes" id="UP000001572">
    <property type="component" value="Chromosome"/>
</dbReference>